<dbReference type="PROSITE" id="PS50089">
    <property type="entry name" value="ZF_RING_2"/>
    <property type="match status" value="1"/>
</dbReference>
<dbReference type="Proteomes" id="UP000008021">
    <property type="component" value="Chromosome 4"/>
</dbReference>
<reference evidence="6" key="1">
    <citation type="submission" date="2015-04" db="UniProtKB">
        <authorList>
            <consortium name="EnsemblPlants"/>
        </authorList>
    </citation>
    <scope>IDENTIFICATION</scope>
</reference>
<dbReference type="Pfam" id="PF13639">
    <property type="entry name" value="zf-RING_2"/>
    <property type="match status" value="1"/>
</dbReference>
<dbReference type="SMART" id="SM00184">
    <property type="entry name" value="RING"/>
    <property type="match status" value="1"/>
</dbReference>
<keyword evidence="3" id="KW-0862">Zinc</keyword>
<keyword evidence="7" id="KW-1185">Reference proteome</keyword>
<accession>A0A0E0DFF6</accession>
<evidence type="ECO:0000256" key="1">
    <source>
        <dbReference type="ARBA" id="ARBA00022723"/>
    </source>
</evidence>
<dbReference type="STRING" id="40149.A0A0E0DFF6"/>
<dbReference type="GO" id="GO:0008270">
    <property type="term" value="F:zinc ion binding"/>
    <property type="evidence" value="ECO:0007669"/>
    <property type="project" value="UniProtKB-KW"/>
</dbReference>
<proteinExistence type="predicted"/>
<evidence type="ECO:0000313" key="6">
    <source>
        <dbReference type="EnsemblPlants" id="OMERI04G14090.1"/>
    </source>
</evidence>
<name>A0A0E0DFF6_9ORYZ</name>
<keyword evidence="1" id="KW-0479">Metal-binding</keyword>
<dbReference type="EnsemblPlants" id="OMERI04G14090.1">
    <property type="protein sequence ID" value="OMERI04G14090.1"/>
    <property type="gene ID" value="OMERI04G14090"/>
</dbReference>
<dbReference type="Gramene" id="OMERI04G14090.1">
    <property type="protein sequence ID" value="OMERI04G14090.1"/>
    <property type="gene ID" value="OMERI04G14090"/>
</dbReference>
<dbReference type="AlphaFoldDB" id="A0A0E0DFF6"/>
<evidence type="ECO:0000256" key="3">
    <source>
        <dbReference type="ARBA" id="ARBA00022833"/>
    </source>
</evidence>
<dbReference type="HOGENOM" id="CLU_2053299_0_0_1"/>
<evidence type="ECO:0000256" key="2">
    <source>
        <dbReference type="ARBA" id="ARBA00022771"/>
    </source>
</evidence>
<protein>
    <recommendedName>
        <fullName evidence="5">RING-type domain-containing protein</fullName>
    </recommendedName>
</protein>
<evidence type="ECO:0000259" key="5">
    <source>
        <dbReference type="PROSITE" id="PS50089"/>
    </source>
</evidence>
<dbReference type="InterPro" id="IPR013083">
    <property type="entry name" value="Znf_RING/FYVE/PHD"/>
</dbReference>
<organism evidence="6">
    <name type="scientific">Oryza meridionalis</name>
    <dbReference type="NCBI Taxonomy" id="40149"/>
    <lineage>
        <taxon>Eukaryota</taxon>
        <taxon>Viridiplantae</taxon>
        <taxon>Streptophyta</taxon>
        <taxon>Embryophyta</taxon>
        <taxon>Tracheophyta</taxon>
        <taxon>Spermatophyta</taxon>
        <taxon>Magnoliopsida</taxon>
        <taxon>Liliopsida</taxon>
        <taxon>Poales</taxon>
        <taxon>Poaceae</taxon>
        <taxon>BOP clade</taxon>
        <taxon>Oryzoideae</taxon>
        <taxon>Oryzeae</taxon>
        <taxon>Oryzinae</taxon>
        <taxon>Oryza</taxon>
    </lineage>
</organism>
<sequence length="120" mass="13744">MGIAWIVARHLPGAGWRMLRVRAAAGWRNLRMRTAAGWWRLRMWKLGGTRTLGQALFIRCVMCREWMEAGAVVRALSCGHVFHKACIDAWLREHGMACRLCRRTASCVLPWKTGGRRRLG</sequence>
<dbReference type="SUPFAM" id="SSF57850">
    <property type="entry name" value="RING/U-box"/>
    <property type="match status" value="1"/>
</dbReference>
<feature type="domain" description="RING-type" evidence="5">
    <location>
        <begin position="60"/>
        <end position="102"/>
    </location>
</feature>
<dbReference type="InterPro" id="IPR001841">
    <property type="entry name" value="Znf_RING"/>
</dbReference>
<dbReference type="PANTHER" id="PTHR45969:SF90">
    <property type="entry name" value="OJ991113_30.9 PROTEIN"/>
    <property type="match status" value="1"/>
</dbReference>
<dbReference type="GO" id="GO:0016567">
    <property type="term" value="P:protein ubiquitination"/>
    <property type="evidence" value="ECO:0007669"/>
    <property type="project" value="TreeGrafter"/>
</dbReference>
<reference evidence="6" key="2">
    <citation type="submission" date="2018-05" db="EMBL/GenBank/DDBJ databases">
        <title>OmerRS3 (Oryza meridionalis Reference Sequence Version 3).</title>
        <authorList>
            <person name="Zhang J."/>
            <person name="Kudrna D."/>
            <person name="Lee S."/>
            <person name="Talag J."/>
            <person name="Welchert J."/>
            <person name="Wing R.A."/>
        </authorList>
    </citation>
    <scope>NUCLEOTIDE SEQUENCE [LARGE SCALE GENOMIC DNA]</scope>
    <source>
        <strain evidence="6">cv. OR44</strain>
    </source>
</reference>
<dbReference type="GO" id="GO:0061630">
    <property type="term" value="F:ubiquitin protein ligase activity"/>
    <property type="evidence" value="ECO:0007669"/>
    <property type="project" value="TreeGrafter"/>
</dbReference>
<evidence type="ECO:0000313" key="7">
    <source>
        <dbReference type="Proteomes" id="UP000008021"/>
    </source>
</evidence>
<dbReference type="PANTHER" id="PTHR45969">
    <property type="entry name" value="RING ZINC FINGER PROTEIN-RELATED"/>
    <property type="match status" value="1"/>
</dbReference>
<keyword evidence="2 4" id="KW-0863">Zinc-finger</keyword>
<dbReference type="Gene3D" id="3.30.40.10">
    <property type="entry name" value="Zinc/RING finger domain, C3HC4 (zinc finger)"/>
    <property type="match status" value="1"/>
</dbReference>
<evidence type="ECO:0000256" key="4">
    <source>
        <dbReference type="PROSITE-ProRule" id="PRU00175"/>
    </source>
</evidence>